<evidence type="ECO:0000313" key="1">
    <source>
        <dbReference type="EMBL" id="OHT14174.1"/>
    </source>
</evidence>
<keyword evidence="2" id="KW-1185">Reference proteome</keyword>
<accession>A0A1J4KWU5</accession>
<dbReference type="EMBL" id="MLAK01000421">
    <property type="protein sequence ID" value="OHT14174.1"/>
    <property type="molecule type" value="Genomic_DNA"/>
</dbReference>
<dbReference type="RefSeq" id="XP_068367310.1">
    <property type="nucleotide sequence ID" value="XM_068491172.1"/>
</dbReference>
<comment type="caution">
    <text evidence="1">The sequence shown here is derived from an EMBL/GenBank/DDBJ whole genome shotgun (WGS) entry which is preliminary data.</text>
</comment>
<dbReference type="Gene3D" id="2.60.120.260">
    <property type="entry name" value="Galactose-binding domain-like"/>
    <property type="match status" value="1"/>
</dbReference>
<gene>
    <name evidence="1" type="ORF">TRFO_03248</name>
</gene>
<dbReference type="VEuPathDB" id="TrichDB:TRFO_03248"/>
<sequence>MYSLPIPTLYRICRSSSLYFSKEDGFLEFLFDFYNKTNNPEICQLIEQGNFHYIKGSHMEKLMNSKLSDLIELRQWKHIFSSAVLHPNKVRKFTFSSNPLCGIIHFYVEKYGIINPSIYEVTASSTSPNVSPSKVLNLYGGSCWFSSKEKNQWVQFEFKKHTIKLISCTIKTYNNGPNRGHLKNWALKATNQPKDKNSWITLDSRTDDFSLNDNNLIHNYNIQETN</sequence>
<evidence type="ECO:0008006" key="3">
    <source>
        <dbReference type="Google" id="ProtNLM"/>
    </source>
</evidence>
<proteinExistence type="predicted"/>
<organism evidence="1 2">
    <name type="scientific">Tritrichomonas foetus</name>
    <dbReference type="NCBI Taxonomy" id="1144522"/>
    <lineage>
        <taxon>Eukaryota</taxon>
        <taxon>Metamonada</taxon>
        <taxon>Parabasalia</taxon>
        <taxon>Tritrichomonadida</taxon>
        <taxon>Tritrichomonadidae</taxon>
        <taxon>Tritrichomonas</taxon>
    </lineage>
</organism>
<dbReference type="Proteomes" id="UP000179807">
    <property type="component" value="Unassembled WGS sequence"/>
</dbReference>
<dbReference type="AlphaFoldDB" id="A0A1J4KWU5"/>
<dbReference type="GeneID" id="94825876"/>
<reference evidence="1" key="1">
    <citation type="submission" date="2016-10" db="EMBL/GenBank/DDBJ databases">
        <authorList>
            <person name="Benchimol M."/>
            <person name="Almeida L.G."/>
            <person name="Vasconcelos A.T."/>
            <person name="Perreira-Neves A."/>
            <person name="Rosa I.A."/>
            <person name="Tasca T."/>
            <person name="Bogo M.R."/>
            <person name="de Souza W."/>
        </authorList>
    </citation>
    <scope>NUCLEOTIDE SEQUENCE [LARGE SCALE GENOMIC DNA]</scope>
    <source>
        <strain evidence="1">K</strain>
    </source>
</reference>
<protein>
    <recommendedName>
        <fullName evidence="3">F5/8 type C domain-containing protein</fullName>
    </recommendedName>
</protein>
<name>A0A1J4KWU5_9EUKA</name>
<evidence type="ECO:0000313" key="2">
    <source>
        <dbReference type="Proteomes" id="UP000179807"/>
    </source>
</evidence>